<feature type="non-terminal residue" evidence="6">
    <location>
        <position position="320"/>
    </location>
</feature>
<dbReference type="SUPFAM" id="SSF50978">
    <property type="entry name" value="WD40 repeat-like"/>
    <property type="match status" value="1"/>
</dbReference>
<dbReference type="GO" id="GO:0036126">
    <property type="term" value="C:sperm flagellum"/>
    <property type="evidence" value="ECO:0007669"/>
    <property type="project" value="TreeGrafter"/>
</dbReference>
<protein>
    <recommendedName>
        <fullName evidence="5">Cilia- and flagella-associated protein 251</fullName>
    </recommendedName>
</protein>
<dbReference type="Proteomes" id="UP000475037">
    <property type="component" value="Unassembled WGS sequence"/>
</dbReference>
<dbReference type="PANTHER" id="PTHR13720">
    <property type="entry name" value="WD-40 REPEAT PROTEIN"/>
    <property type="match status" value="1"/>
</dbReference>
<dbReference type="InterPro" id="IPR015943">
    <property type="entry name" value="WD40/YVTN_repeat-like_dom_sf"/>
</dbReference>
<dbReference type="FunFam" id="2.130.10.10:FF:000365">
    <property type="entry name" value="WD repeat domain 66"/>
    <property type="match status" value="1"/>
</dbReference>
<evidence type="ECO:0000256" key="5">
    <source>
        <dbReference type="ARBA" id="ARBA00040994"/>
    </source>
</evidence>
<comment type="caution">
    <text evidence="6">The sequence shown here is derived from an EMBL/GenBank/DDBJ whole genome shotgun (WGS) entry which is preliminary data.</text>
</comment>
<evidence type="ECO:0000256" key="4">
    <source>
        <dbReference type="ARBA" id="ARBA00023273"/>
    </source>
</evidence>
<gene>
    <name evidence="6" type="primary">Wdr66</name>
    <name evidence="6" type="ORF">FOF47_R14371</name>
</gene>
<sequence>SYIVTGDIRGNIKFYDRTLSIVNWYSHFKLSPIRTLSFSRTPAAPPTEKSNYPPDCTLKGDLFIIRNLIIGTSDATVYHLTADGTKLEKLFVEPKEAICAISCHPYQPLLAIGSFCGMIKVWDYEKKKYLFSRVFEKGLGIQSLTYNPEGDLLGAGFTEGTVYILDAMSLENQIPEPFKYSRTSVTHISFSHDSQYMATSDVRFTVSVYMVVVRDGHRVWEYLARLRSHRKSIRSLLFGVHLDSNEPRLLSLGKDRLLIEYNLLKSSKDHLEVLDIHRTDQDNHPTCMVWYPPLTKELFLLICNSGYKVKLFNSTTKMCR</sequence>
<dbReference type="Pfam" id="PF00400">
    <property type="entry name" value="WD40"/>
    <property type="match status" value="1"/>
</dbReference>
<dbReference type="EMBL" id="VOAJ01024635">
    <property type="protein sequence ID" value="KAF0871587.1"/>
    <property type="molecule type" value="Genomic_DNA"/>
</dbReference>
<evidence type="ECO:0000313" key="6">
    <source>
        <dbReference type="EMBL" id="KAF0871587.1"/>
    </source>
</evidence>
<evidence type="ECO:0000256" key="3">
    <source>
        <dbReference type="ARBA" id="ARBA00022737"/>
    </source>
</evidence>
<keyword evidence="4" id="KW-0966">Cell projection</keyword>
<accession>A0A6G1A7N6</accession>
<dbReference type="Gene3D" id="2.130.10.10">
    <property type="entry name" value="YVTN repeat-like/Quinoprotein amine dehydrogenase"/>
    <property type="match status" value="1"/>
</dbReference>
<organism evidence="6 7">
    <name type="scientific">Crocuta crocuta</name>
    <name type="common">Spotted hyena</name>
    <dbReference type="NCBI Taxonomy" id="9678"/>
    <lineage>
        <taxon>Eukaryota</taxon>
        <taxon>Metazoa</taxon>
        <taxon>Chordata</taxon>
        <taxon>Craniata</taxon>
        <taxon>Vertebrata</taxon>
        <taxon>Euteleostomi</taxon>
        <taxon>Mammalia</taxon>
        <taxon>Eutheria</taxon>
        <taxon>Laurasiatheria</taxon>
        <taxon>Carnivora</taxon>
        <taxon>Feliformia</taxon>
        <taxon>Hyaenidae</taxon>
        <taxon>Crocuta</taxon>
    </lineage>
</organism>
<reference evidence="6 7" key="1">
    <citation type="submission" date="2019-11" db="EMBL/GenBank/DDBJ databases">
        <authorList>
            <person name="Yang C."/>
            <person name="Li F."/>
        </authorList>
    </citation>
    <scope>NUCLEOTIDE SEQUENCE [LARGE SCALE GENOMIC DNA]</scope>
    <source>
        <strain evidence="6">KB4526</strain>
        <tissue evidence="6">Muscle</tissue>
    </source>
</reference>
<name>A0A6G1A7N6_CROCR</name>
<dbReference type="InterPro" id="IPR050630">
    <property type="entry name" value="WD_repeat_EMAP"/>
</dbReference>
<keyword evidence="7" id="KW-1185">Reference proteome</keyword>
<evidence type="ECO:0000313" key="7">
    <source>
        <dbReference type="Proteomes" id="UP000475037"/>
    </source>
</evidence>
<dbReference type="InterPro" id="IPR036322">
    <property type="entry name" value="WD40_repeat_dom_sf"/>
</dbReference>
<evidence type="ECO:0000256" key="1">
    <source>
        <dbReference type="ARBA" id="ARBA00004138"/>
    </source>
</evidence>
<dbReference type="SMART" id="SM00320">
    <property type="entry name" value="WD40"/>
    <property type="match status" value="4"/>
</dbReference>
<comment type="subcellular location">
    <subcellularLocation>
        <location evidence="1">Cell projection</location>
        <location evidence="1">Cilium</location>
    </subcellularLocation>
</comment>
<dbReference type="AlphaFoldDB" id="A0A6G1A7N6"/>
<dbReference type="PANTHER" id="PTHR13720:SF13">
    <property type="entry name" value="CILIA- AND FLAGELLA-ASSOCIATED PROTEIN 251"/>
    <property type="match status" value="1"/>
</dbReference>
<evidence type="ECO:0000256" key="2">
    <source>
        <dbReference type="ARBA" id="ARBA00022574"/>
    </source>
</evidence>
<proteinExistence type="predicted"/>
<keyword evidence="3" id="KW-0677">Repeat</keyword>
<keyword evidence="2" id="KW-0853">WD repeat</keyword>
<dbReference type="InterPro" id="IPR001680">
    <property type="entry name" value="WD40_rpt"/>
</dbReference>
<feature type="non-terminal residue" evidence="6">
    <location>
        <position position="1"/>
    </location>
</feature>